<proteinExistence type="predicted"/>
<accession>A0A0D2M9S4</accession>
<dbReference type="STRING" id="145388.A0A0D2M9S4"/>
<dbReference type="OrthoDB" id="7042322at2759"/>
<feature type="domain" description="Aminotransferase class I/classII large" evidence="2">
    <location>
        <begin position="69"/>
        <end position="165"/>
    </location>
</feature>
<dbReference type="Pfam" id="PF00155">
    <property type="entry name" value="Aminotran_1_2"/>
    <property type="match status" value="1"/>
</dbReference>
<dbReference type="Proteomes" id="UP000054498">
    <property type="component" value="Unassembled WGS sequence"/>
</dbReference>
<gene>
    <name evidence="3" type="ORF">MNEG_10239</name>
</gene>
<dbReference type="Gene3D" id="3.90.1150.10">
    <property type="entry name" value="Aspartate Aminotransferase, domain 1"/>
    <property type="match status" value="1"/>
</dbReference>
<dbReference type="GO" id="GO:0030170">
    <property type="term" value="F:pyridoxal phosphate binding"/>
    <property type="evidence" value="ECO:0007669"/>
    <property type="project" value="InterPro"/>
</dbReference>
<evidence type="ECO:0000256" key="1">
    <source>
        <dbReference type="SAM" id="MobiDB-lite"/>
    </source>
</evidence>
<evidence type="ECO:0000259" key="2">
    <source>
        <dbReference type="Pfam" id="PF00155"/>
    </source>
</evidence>
<feature type="compositionally biased region" description="Gly residues" evidence="1">
    <location>
        <begin position="8"/>
        <end position="21"/>
    </location>
</feature>
<dbReference type="SUPFAM" id="SSF53383">
    <property type="entry name" value="PLP-dependent transferases"/>
    <property type="match status" value="1"/>
</dbReference>
<name>A0A0D2M9S4_9CHLO</name>
<dbReference type="KEGG" id="mng:MNEG_10239"/>
<protein>
    <recommendedName>
        <fullName evidence="2">Aminotransferase class I/classII large domain-containing protein</fullName>
    </recommendedName>
</protein>
<evidence type="ECO:0000313" key="4">
    <source>
        <dbReference type="Proteomes" id="UP000054498"/>
    </source>
</evidence>
<dbReference type="GeneID" id="25727381"/>
<dbReference type="InterPro" id="IPR004839">
    <property type="entry name" value="Aminotransferase_I/II_large"/>
</dbReference>
<feature type="compositionally biased region" description="Low complexity" evidence="1">
    <location>
        <begin position="22"/>
        <end position="51"/>
    </location>
</feature>
<dbReference type="InterPro" id="IPR015422">
    <property type="entry name" value="PyrdxlP-dep_Trfase_small"/>
</dbReference>
<dbReference type="EMBL" id="KK102455">
    <property type="protein sequence ID" value="KIY97721.1"/>
    <property type="molecule type" value="Genomic_DNA"/>
</dbReference>
<keyword evidence="4" id="KW-1185">Reference proteome</keyword>
<dbReference type="RefSeq" id="XP_013896741.1">
    <property type="nucleotide sequence ID" value="XM_014041287.1"/>
</dbReference>
<reference evidence="3 4" key="1">
    <citation type="journal article" date="2013" name="BMC Genomics">
        <title>Reconstruction of the lipid metabolism for the microalga Monoraphidium neglectum from its genome sequence reveals characteristics suitable for biofuel production.</title>
        <authorList>
            <person name="Bogen C."/>
            <person name="Al-Dilaimi A."/>
            <person name="Albersmeier A."/>
            <person name="Wichmann J."/>
            <person name="Grundmann M."/>
            <person name="Rupp O."/>
            <person name="Lauersen K.J."/>
            <person name="Blifernez-Klassen O."/>
            <person name="Kalinowski J."/>
            <person name="Goesmann A."/>
            <person name="Mussgnug J.H."/>
            <person name="Kruse O."/>
        </authorList>
    </citation>
    <scope>NUCLEOTIDE SEQUENCE [LARGE SCALE GENOMIC DNA]</scope>
    <source>
        <strain evidence="3 4">SAG 48.87</strain>
    </source>
</reference>
<dbReference type="AlphaFoldDB" id="A0A0D2M9S4"/>
<organism evidence="3 4">
    <name type="scientific">Monoraphidium neglectum</name>
    <dbReference type="NCBI Taxonomy" id="145388"/>
    <lineage>
        <taxon>Eukaryota</taxon>
        <taxon>Viridiplantae</taxon>
        <taxon>Chlorophyta</taxon>
        <taxon>core chlorophytes</taxon>
        <taxon>Chlorophyceae</taxon>
        <taxon>CS clade</taxon>
        <taxon>Sphaeropleales</taxon>
        <taxon>Selenastraceae</taxon>
        <taxon>Monoraphidium</taxon>
    </lineage>
</organism>
<evidence type="ECO:0000313" key="3">
    <source>
        <dbReference type="EMBL" id="KIY97721.1"/>
    </source>
</evidence>
<feature type="region of interest" description="Disordered" evidence="1">
    <location>
        <begin position="1"/>
        <end position="62"/>
    </location>
</feature>
<sequence>MALAALEGDGGGGGSGSGGGSAHQSSGRAHSSGDSGAANGAANGVKAAAGGDENPDDESRVQELTGRAYVSARVSQLAAANRPAVRGALEAALGPDRVKGGEGAIYFFAQLPEEFELRDEDVVRWLVKRAGVCVVPGSACQAPGWLRVGFANLTPAKCGDAAARLRDGLRELVQRGLAALDEDL</sequence>
<dbReference type="InterPro" id="IPR015424">
    <property type="entry name" value="PyrdxlP-dep_Trfase"/>
</dbReference>